<dbReference type="OrthoDB" id="8482117at2"/>
<comment type="caution">
    <text evidence="2">The sequence shown here is derived from an EMBL/GenBank/DDBJ whole genome shotgun (WGS) entry which is preliminary data.</text>
</comment>
<reference evidence="2 3" key="1">
    <citation type="submission" date="2019-07" db="EMBL/GenBank/DDBJ databases">
        <title>Whole genome shotgun sequence of Reyranella soli NBRC 108950.</title>
        <authorList>
            <person name="Hosoyama A."/>
            <person name="Uohara A."/>
            <person name="Ohji S."/>
            <person name="Ichikawa N."/>
        </authorList>
    </citation>
    <scope>NUCLEOTIDE SEQUENCE [LARGE SCALE GENOMIC DNA]</scope>
    <source>
        <strain evidence="2 3">NBRC 108950</strain>
    </source>
</reference>
<keyword evidence="3" id="KW-1185">Reference proteome</keyword>
<accession>A0A512NR64</accession>
<dbReference type="PROSITE" id="PS51257">
    <property type="entry name" value="PROKAR_LIPOPROTEIN"/>
    <property type="match status" value="1"/>
</dbReference>
<dbReference type="AlphaFoldDB" id="A0A512NR64"/>
<sequence>MFLRLICIVACLVVSGCASTQLNYNTADLASSLNSLTKRQIFFNLAQALSDPEFVPSQATISIGTAQTLNAVTPSISIPTGLPMVTTARDGTGRFAGSQFTTQVTSPTPTLGVQMTDGWNQSWTMVPLNSAPQLRRLRALYQYVTGTVPHHGTRNLTLEEAERLFLCEYPLQSFNVAPSSGNVTFKIEGCPNNNTRESQSRIVHVDPTFTQGPTCVICIDDLNAKQLRPHINPNLKYNFIRTQKTGDMVGIGSHGTTEFYVCGSPEGDCPRIAQQDPFDGRKAFGDFILFVYEAATVPSASGAGRQTGGSFVYSVR</sequence>
<dbReference type="RefSeq" id="WP_147156747.1">
    <property type="nucleotide sequence ID" value="NZ_BKAJ01000224.1"/>
</dbReference>
<protein>
    <recommendedName>
        <fullName evidence="4">Lipoprotein</fullName>
    </recommendedName>
</protein>
<evidence type="ECO:0000313" key="3">
    <source>
        <dbReference type="Proteomes" id="UP000321058"/>
    </source>
</evidence>
<dbReference type="Proteomes" id="UP000321058">
    <property type="component" value="Unassembled WGS sequence"/>
</dbReference>
<feature type="signal peptide" evidence="1">
    <location>
        <begin position="1"/>
        <end position="20"/>
    </location>
</feature>
<proteinExistence type="predicted"/>
<evidence type="ECO:0008006" key="4">
    <source>
        <dbReference type="Google" id="ProtNLM"/>
    </source>
</evidence>
<keyword evidence="1" id="KW-0732">Signal</keyword>
<gene>
    <name evidence="2" type="ORF">RSO01_86160</name>
</gene>
<evidence type="ECO:0000256" key="1">
    <source>
        <dbReference type="SAM" id="SignalP"/>
    </source>
</evidence>
<name>A0A512NR64_9HYPH</name>
<feature type="chain" id="PRO_5021708436" description="Lipoprotein" evidence="1">
    <location>
        <begin position="21"/>
        <end position="316"/>
    </location>
</feature>
<dbReference type="EMBL" id="BKAJ01000224">
    <property type="protein sequence ID" value="GEP61450.1"/>
    <property type="molecule type" value="Genomic_DNA"/>
</dbReference>
<evidence type="ECO:0000313" key="2">
    <source>
        <dbReference type="EMBL" id="GEP61450.1"/>
    </source>
</evidence>
<organism evidence="2 3">
    <name type="scientific">Reyranella soli</name>
    <dbReference type="NCBI Taxonomy" id="1230389"/>
    <lineage>
        <taxon>Bacteria</taxon>
        <taxon>Pseudomonadati</taxon>
        <taxon>Pseudomonadota</taxon>
        <taxon>Alphaproteobacteria</taxon>
        <taxon>Hyphomicrobiales</taxon>
        <taxon>Reyranellaceae</taxon>
        <taxon>Reyranella</taxon>
    </lineage>
</organism>